<keyword evidence="2" id="KW-1185">Reference proteome</keyword>
<organism evidence="1 2">
    <name type="scientific">Pontibacter ummariensis</name>
    <dbReference type="NCBI Taxonomy" id="1610492"/>
    <lineage>
        <taxon>Bacteria</taxon>
        <taxon>Pseudomonadati</taxon>
        <taxon>Bacteroidota</taxon>
        <taxon>Cytophagia</taxon>
        <taxon>Cytophagales</taxon>
        <taxon>Hymenobacteraceae</taxon>
        <taxon>Pontibacter</taxon>
    </lineage>
</organism>
<dbReference type="Proteomes" id="UP000198432">
    <property type="component" value="Unassembled WGS sequence"/>
</dbReference>
<dbReference type="AlphaFoldDB" id="A0A239HLN3"/>
<dbReference type="EMBL" id="FZOQ01000014">
    <property type="protein sequence ID" value="SNS81998.1"/>
    <property type="molecule type" value="Genomic_DNA"/>
</dbReference>
<proteinExistence type="predicted"/>
<protein>
    <submittedName>
        <fullName evidence="1">Uncharacterized protein</fullName>
    </submittedName>
</protein>
<accession>A0A239HLN3</accession>
<gene>
    <name evidence="1" type="ORF">SAMN06296052_11440</name>
</gene>
<dbReference type="RefSeq" id="WP_089320083.1">
    <property type="nucleotide sequence ID" value="NZ_FZOQ01000014.1"/>
</dbReference>
<evidence type="ECO:0000313" key="2">
    <source>
        <dbReference type="Proteomes" id="UP000198432"/>
    </source>
</evidence>
<reference evidence="2" key="1">
    <citation type="submission" date="2017-06" db="EMBL/GenBank/DDBJ databases">
        <authorList>
            <person name="Varghese N."/>
            <person name="Submissions S."/>
        </authorList>
    </citation>
    <scope>NUCLEOTIDE SEQUENCE [LARGE SCALE GENOMIC DNA]</scope>
    <source>
        <strain evidence="2">NKM1</strain>
    </source>
</reference>
<sequence length="85" mass="9627">MVQVATIEQNKFGVVVCFPPRADISRQVYKLLISGGFTRAGCMSFNHWMAEATNKSIAQAGQIVALYNTPQPKRKQLLYPRRKTR</sequence>
<name>A0A239HLN3_9BACT</name>
<evidence type="ECO:0000313" key="1">
    <source>
        <dbReference type="EMBL" id="SNS81998.1"/>
    </source>
</evidence>